<reference evidence="1 2" key="1">
    <citation type="submission" date="2017-03" db="EMBL/GenBank/DDBJ databases">
        <authorList>
            <person name="Afonso C.L."/>
            <person name="Miller P.J."/>
            <person name="Scott M.A."/>
            <person name="Spackman E."/>
            <person name="Goraichik I."/>
            <person name="Dimitrov K.M."/>
            <person name="Suarez D.L."/>
            <person name="Swayne D.E."/>
        </authorList>
    </citation>
    <scope>NUCLEOTIDE SEQUENCE [LARGE SCALE GENOMIC DNA]</scope>
    <source>
        <strain evidence="1 2">ATCC 51113</strain>
    </source>
</reference>
<evidence type="ECO:0000313" key="1">
    <source>
        <dbReference type="EMBL" id="OQM39560.1"/>
    </source>
</evidence>
<dbReference type="InterPro" id="IPR047666">
    <property type="entry name" value="ANR_neg_reg"/>
</dbReference>
<organism evidence="1 2">
    <name type="scientific">Citrobacter braakii</name>
    <dbReference type="NCBI Taxonomy" id="57706"/>
    <lineage>
        <taxon>Bacteria</taxon>
        <taxon>Pseudomonadati</taxon>
        <taxon>Pseudomonadota</taxon>
        <taxon>Gammaproteobacteria</taxon>
        <taxon>Enterobacterales</taxon>
        <taxon>Enterobacteriaceae</taxon>
        <taxon>Citrobacter</taxon>
        <taxon>Citrobacter freundii complex</taxon>
    </lineage>
</organism>
<name>A0A1V8NT21_CITBR</name>
<gene>
    <name evidence="1" type="ORF">BZK42_23950</name>
</gene>
<comment type="caution">
    <text evidence="1">The sequence shown here is derived from an EMBL/GenBank/DDBJ whole genome shotgun (WGS) entry which is preliminary data.</text>
</comment>
<sequence length="69" mass="8230">MPPKKSSNKTRHLAHLASNAERKKKYDIAAQLWEKVLQHALSNENIEWAFRRKNFCLKQISSYKKNQYI</sequence>
<accession>A0A1V8NT21</accession>
<evidence type="ECO:0000313" key="2">
    <source>
        <dbReference type="Proteomes" id="UP000192573"/>
    </source>
</evidence>
<dbReference type="AlphaFoldDB" id="A0A1V8NT21"/>
<evidence type="ECO:0008006" key="3">
    <source>
        <dbReference type="Google" id="ProtNLM"/>
    </source>
</evidence>
<dbReference type="RefSeq" id="WP_080860558.1">
    <property type="nucleotide sequence ID" value="NZ_NAEW01000020.1"/>
</dbReference>
<dbReference type="Proteomes" id="UP000192573">
    <property type="component" value="Unassembled WGS sequence"/>
</dbReference>
<protein>
    <recommendedName>
        <fullName evidence="3">ANR family transcriptional regulator</fullName>
    </recommendedName>
</protein>
<dbReference type="EMBL" id="NAEW01000020">
    <property type="protein sequence ID" value="OQM39560.1"/>
    <property type="molecule type" value="Genomic_DNA"/>
</dbReference>
<proteinExistence type="predicted"/>
<dbReference type="NCBIfam" id="NF033650">
    <property type="entry name" value="ANR_neg_reg"/>
    <property type="match status" value="1"/>
</dbReference>